<dbReference type="GO" id="GO:0005737">
    <property type="term" value="C:cytoplasm"/>
    <property type="evidence" value="ECO:0007669"/>
    <property type="project" value="UniProtKB-SubCell"/>
</dbReference>
<dbReference type="FunFam" id="3.40.50.300:FF:000021">
    <property type="entry name" value="Lon protease homolog"/>
    <property type="match status" value="1"/>
</dbReference>
<dbReference type="Gene3D" id="1.10.8.60">
    <property type="match status" value="1"/>
</dbReference>
<keyword evidence="2 10" id="KW-0645">Protease</keyword>
<keyword evidence="14" id="KW-1185">Reference proteome</keyword>
<evidence type="ECO:0000256" key="4">
    <source>
        <dbReference type="ARBA" id="ARBA00022801"/>
    </source>
</evidence>
<dbReference type="SUPFAM" id="SSF54211">
    <property type="entry name" value="Ribosomal protein S5 domain 2-like"/>
    <property type="match status" value="1"/>
</dbReference>
<evidence type="ECO:0000256" key="11">
    <source>
        <dbReference type="SAM" id="MobiDB-lite"/>
    </source>
</evidence>
<proteinExistence type="inferred from homology"/>
<reference evidence="13" key="1">
    <citation type="submission" date="2023-02" db="EMBL/GenBank/DDBJ databases">
        <title>Mating type loci evolution in Malassezia.</title>
        <authorList>
            <person name="Coelho M.A."/>
        </authorList>
    </citation>
    <scope>NUCLEOTIDE SEQUENCE</scope>
    <source>
        <strain evidence="13">CBS 14136</strain>
    </source>
</reference>
<organism evidence="13 14">
    <name type="scientific">Malassezia psittaci</name>
    <dbReference type="NCBI Taxonomy" id="1821823"/>
    <lineage>
        <taxon>Eukaryota</taxon>
        <taxon>Fungi</taxon>
        <taxon>Dikarya</taxon>
        <taxon>Basidiomycota</taxon>
        <taxon>Ustilaginomycotina</taxon>
        <taxon>Malasseziomycetes</taxon>
        <taxon>Malasseziales</taxon>
        <taxon>Malasseziaceae</taxon>
        <taxon>Malassezia</taxon>
    </lineage>
</organism>
<dbReference type="AlphaFoldDB" id="A0AAF0F9J6"/>
<dbReference type="GO" id="GO:0006508">
    <property type="term" value="P:proteolysis"/>
    <property type="evidence" value="ECO:0007669"/>
    <property type="project" value="UniProtKB-KW"/>
</dbReference>
<dbReference type="Proteomes" id="UP001214628">
    <property type="component" value="Chromosome 1"/>
</dbReference>
<dbReference type="FunFam" id="1.20.5.5270:FF:000002">
    <property type="entry name" value="Lon protease homolog"/>
    <property type="match status" value="1"/>
</dbReference>
<keyword evidence="7" id="KW-0576">Peroxisome</keyword>
<dbReference type="FunFam" id="3.30.230.10:FF:000092">
    <property type="entry name" value="Lon protease homolog"/>
    <property type="match status" value="1"/>
</dbReference>
<keyword evidence="5 10" id="KW-0720">Serine protease</keyword>
<keyword evidence="3" id="KW-0547">Nucleotide-binding</keyword>
<dbReference type="InterPro" id="IPR020568">
    <property type="entry name" value="Ribosomal_Su5_D2-typ_SF"/>
</dbReference>
<evidence type="ECO:0000256" key="8">
    <source>
        <dbReference type="ARBA" id="ARBA00050665"/>
    </source>
</evidence>
<feature type="compositionally biased region" description="Polar residues" evidence="11">
    <location>
        <begin position="535"/>
        <end position="548"/>
    </location>
</feature>
<comment type="similarity">
    <text evidence="10">Belongs to the peptidase S16 family.</text>
</comment>
<dbReference type="Pfam" id="PF22667">
    <property type="entry name" value="Lon_lid"/>
    <property type="match status" value="1"/>
</dbReference>
<evidence type="ECO:0000259" key="12">
    <source>
        <dbReference type="PROSITE" id="PS51786"/>
    </source>
</evidence>
<dbReference type="FunFam" id="1.10.8.60:FF:000091">
    <property type="entry name" value="Lon protease homolog 2, peroxisomal"/>
    <property type="match status" value="1"/>
</dbReference>
<dbReference type="InterPro" id="IPR054594">
    <property type="entry name" value="Lon_lid"/>
</dbReference>
<evidence type="ECO:0000256" key="7">
    <source>
        <dbReference type="ARBA" id="ARBA00023140"/>
    </source>
</evidence>
<gene>
    <name evidence="13" type="ORF">MPSI1_001469</name>
</gene>
<dbReference type="Gene3D" id="1.20.5.5270">
    <property type="match status" value="1"/>
</dbReference>
<dbReference type="InterPro" id="IPR014721">
    <property type="entry name" value="Ribsml_uS5_D2-typ_fold_subgr"/>
</dbReference>
<comment type="catalytic activity">
    <reaction evidence="8">
        <text>Hydrolysis of proteins in presence of ATP.</text>
        <dbReference type="EC" id="3.4.21.53"/>
    </reaction>
</comment>
<evidence type="ECO:0000313" key="14">
    <source>
        <dbReference type="Proteomes" id="UP001214628"/>
    </source>
</evidence>
<evidence type="ECO:0000256" key="9">
    <source>
        <dbReference type="ARBA" id="ARBA00066743"/>
    </source>
</evidence>
<name>A0AAF0F9J6_9BASI</name>
<dbReference type="CDD" id="cd19500">
    <property type="entry name" value="RecA-like_Lon"/>
    <property type="match status" value="1"/>
</dbReference>
<dbReference type="GO" id="GO:0004176">
    <property type="term" value="F:ATP-dependent peptidase activity"/>
    <property type="evidence" value="ECO:0007669"/>
    <property type="project" value="UniProtKB-UniRule"/>
</dbReference>
<dbReference type="EC" id="3.4.21.53" evidence="9"/>
<sequence length="1035" mass="113041">MDSSNGAVVIPPRLPIVVLPYPQILHPGLVLSVSLPQAECLGLLRTALSERKEFDSQQESRGTEVAISKPSPTNSSQSPVLLLCVPKLSSSTGEVPNESLQGLNRWGCIARVLRLVNSPATGECRLLLSGLMRAKLGNLAMAAEPTGANHTIAELHAFPQDLNATPPKEETPSLKAMQNAAKRLVETMGRTSIPTTAASPNSVVARVPMLPPTLLKRLVMLLRDVDQMPTGMLADLLVGALGGACIWEDRLHQLSIVDVDQRVTFTTEMLERGVQRMETLRDMLLSIPYALHDQHRTALSRAQLETIATEIARINPQVISSIRIFRGSDTQAKKTDERAVVRRPTSKDRTPSVTRRIMGADRLPPHRPSSNALADDGDDDEGDEVAALDARLQSVPLSDEARKACQQELRRLKRMPAQSMERGMLINYLETMADLPWERTSAQLDASELQRLVPKSAAGELLDEPLIPRARKILEADHYGLDKIKKRILEYLAVLDLKQVQAREQMLATHQKNQSALRNDDQETIEAEQVEDAMSSDSAMPLSKSSQDATHDENVDLSKISVQYKGPILLLVGPPGTGKTSIARSLAAALHRPFTRLSLGGVRDEAEIRGHRRTYVGALPGSIVGALRRAKTSDCVMLLDEVDKLSSGNAMHGDPTAALLEVLDPEQNSGFKDHYINVPIDLSRVLFIATANTLDTIPEPLLDRTDVVSVAGYTHDEKVAIAKRHILPKQIEAQGLQPSQVQISDEVLLAIATWYTREAGVRTMERRIGDVIRAKAVEYAEHRSLGGVSSDKPYQPVVKVEDLAKILGHHTYEPEVADAEGIPGVATGLAYQGSGNGGILHIETAFMPPGDAKLRLTGSLGDVIRESAELAFSWVKSHAFALGITADRASEFPKNDVHLHLPAGATPKDGPSAGVAMTCALVSLYLRVPLDPHLAMTGEITLRGHVTPVGGIKEKVLGAHRAGIRKVVLPFRNRKEYEQDLPIKVRDDLQVVFVRTIHEALAAVFGMSLEAQIDELRGGTEGRRRLQELDWHGRL</sequence>
<dbReference type="InterPro" id="IPR008269">
    <property type="entry name" value="Lon_proteolytic"/>
</dbReference>
<dbReference type="Gene3D" id="3.30.230.10">
    <property type="match status" value="1"/>
</dbReference>
<feature type="region of interest" description="Disordered" evidence="11">
    <location>
        <begin position="528"/>
        <end position="551"/>
    </location>
</feature>
<dbReference type="InterPro" id="IPR027417">
    <property type="entry name" value="P-loop_NTPase"/>
</dbReference>
<dbReference type="PANTHER" id="PTHR10046">
    <property type="entry name" value="ATP DEPENDENT LON PROTEASE FAMILY MEMBER"/>
    <property type="match status" value="1"/>
</dbReference>
<evidence type="ECO:0000256" key="5">
    <source>
        <dbReference type="ARBA" id="ARBA00022825"/>
    </source>
</evidence>
<dbReference type="GO" id="GO:0030163">
    <property type="term" value="P:protein catabolic process"/>
    <property type="evidence" value="ECO:0007669"/>
    <property type="project" value="InterPro"/>
</dbReference>
<feature type="region of interest" description="Disordered" evidence="11">
    <location>
        <begin position="342"/>
        <end position="382"/>
    </location>
</feature>
<feature type="active site" evidence="10">
    <location>
        <position position="912"/>
    </location>
</feature>
<comment type="subcellular location">
    <subcellularLocation>
        <location evidence="1">Cytoplasm</location>
    </subcellularLocation>
</comment>
<evidence type="ECO:0000256" key="3">
    <source>
        <dbReference type="ARBA" id="ARBA00022741"/>
    </source>
</evidence>
<dbReference type="SMART" id="SM00382">
    <property type="entry name" value="AAA"/>
    <property type="match status" value="1"/>
</dbReference>
<evidence type="ECO:0000313" key="13">
    <source>
        <dbReference type="EMBL" id="WFD42819.1"/>
    </source>
</evidence>
<evidence type="ECO:0000256" key="2">
    <source>
        <dbReference type="ARBA" id="ARBA00022670"/>
    </source>
</evidence>
<evidence type="ECO:0000256" key="1">
    <source>
        <dbReference type="ARBA" id="ARBA00004496"/>
    </source>
</evidence>
<dbReference type="PROSITE" id="PS51786">
    <property type="entry name" value="LON_PROTEOLYTIC"/>
    <property type="match status" value="1"/>
</dbReference>
<dbReference type="InterPro" id="IPR027065">
    <property type="entry name" value="Lon_Prtase"/>
</dbReference>
<dbReference type="GO" id="GO:0016887">
    <property type="term" value="F:ATP hydrolysis activity"/>
    <property type="evidence" value="ECO:0007669"/>
    <property type="project" value="InterPro"/>
</dbReference>
<dbReference type="PRINTS" id="PR00830">
    <property type="entry name" value="ENDOLAPTASE"/>
</dbReference>
<dbReference type="Gene3D" id="3.40.50.300">
    <property type="entry name" value="P-loop containing nucleotide triphosphate hydrolases"/>
    <property type="match status" value="1"/>
</dbReference>
<feature type="domain" description="Lon proteolytic" evidence="12">
    <location>
        <begin position="820"/>
        <end position="1007"/>
    </location>
</feature>
<dbReference type="GO" id="GO:0004252">
    <property type="term" value="F:serine-type endopeptidase activity"/>
    <property type="evidence" value="ECO:0007669"/>
    <property type="project" value="UniProtKB-UniRule"/>
</dbReference>
<keyword evidence="6" id="KW-0067">ATP-binding</keyword>
<dbReference type="GO" id="GO:0005524">
    <property type="term" value="F:ATP binding"/>
    <property type="evidence" value="ECO:0007669"/>
    <property type="project" value="UniProtKB-KW"/>
</dbReference>
<dbReference type="SUPFAM" id="SSF52540">
    <property type="entry name" value="P-loop containing nucleoside triphosphate hydrolases"/>
    <property type="match status" value="1"/>
</dbReference>
<accession>A0AAF0F9J6</accession>
<protein>
    <recommendedName>
        <fullName evidence="9">endopeptidase La</fullName>
        <ecNumber evidence="9">3.4.21.53</ecNumber>
    </recommendedName>
</protein>
<feature type="region of interest" description="Disordered" evidence="11">
    <location>
        <begin position="52"/>
        <end position="76"/>
    </location>
</feature>
<dbReference type="InterPro" id="IPR008268">
    <property type="entry name" value="Peptidase_S16_AS"/>
</dbReference>
<dbReference type="InterPro" id="IPR003959">
    <property type="entry name" value="ATPase_AAA_core"/>
</dbReference>
<dbReference type="EMBL" id="CP118375">
    <property type="protein sequence ID" value="WFD42819.1"/>
    <property type="molecule type" value="Genomic_DNA"/>
</dbReference>
<evidence type="ECO:0000256" key="10">
    <source>
        <dbReference type="PROSITE-ProRule" id="PRU01122"/>
    </source>
</evidence>
<feature type="active site" evidence="10">
    <location>
        <position position="955"/>
    </location>
</feature>
<dbReference type="Pfam" id="PF00004">
    <property type="entry name" value="AAA"/>
    <property type="match status" value="1"/>
</dbReference>
<evidence type="ECO:0000256" key="6">
    <source>
        <dbReference type="ARBA" id="ARBA00022840"/>
    </source>
</evidence>
<dbReference type="Pfam" id="PF05362">
    <property type="entry name" value="Lon_C"/>
    <property type="match status" value="1"/>
</dbReference>
<dbReference type="InterPro" id="IPR003593">
    <property type="entry name" value="AAA+_ATPase"/>
</dbReference>
<keyword evidence="4 10" id="KW-0378">Hydrolase</keyword>
<dbReference type="PROSITE" id="PS01046">
    <property type="entry name" value="LON_SER"/>
    <property type="match status" value="1"/>
</dbReference>